<dbReference type="InterPro" id="IPR002104">
    <property type="entry name" value="Integrase_catalytic"/>
</dbReference>
<keyword evidence="3 5" id="KW-0238">DNA-binding</keyword>
<dbReference type="Gene3D" id="1.10.443.10">
    <property type="entry name" value="Intergrase catalytic core"/>
    <property type="match status" value="1"/>
</dbReference>
<dbReference type="Proteomes" id="UP000004903">
    <property type="component" value="Unassembled WGS sequence"/>
</dbReference>
<reference evidence="8 9" key="1">
    <citation type="journal article" date="2011" name="BMC Genomics">
        <title>Genome sequencing reveals diversification of virulence factor content and possible host adaptation in distinct subpopulations of Salmonella enterica.</title>
        <authorList>
            <person name="den Bakker H.C."/>
            <person name="Moreno Switt A.I."/>
            <person name="Govoni G."/>
            <person name="Cummings C.A."/>
            <person name="Ranieri M.L."/>
            <person name="Degoricija L."/>
            <person name="Hoelzer K."/>
            <person name="Rodriguez-Rivera L.D."/>
            <person name="Brown S."/>
            <person name="Bolchacova E."/>
            <person name="Furtado M.R."/>
            <person name="Wiedmann M."/>
        </authorList>
    </citation>
    <scope>NUCLEOTIDE SEQUENCE [LARGE SCALE GENOMIC DNA]</scope>
    <source>
        <strain evidence="8 9">A4-653</strain>
    </source>
</reference>
<gene>
    <name evidence="8" type="ORF">LTSERUB_4932</name>
</gene>
<evidence type="ECO:0000256" key="1">
    <source>
        <dbReference type="ARBA" id="ARBA00008857"/>
    </source>
</evidence>
<feature type="domain" description="Core-binding (CB)" evidence="7">
    <location>
        <begin position="33"/>
        <end position="114"/>
    </location>
</feature>
<comment type="caution">
    <text evidence="8">The sequence shown here is derived from an EMBL/GenBank/DDBJ whole genome shotgun (WGS) entry which is preliminary data.</text>
</comment>
<dbReference type="CDD" id="cd00397">
    <property type="entry name" value="DNA_BRE_C"/>
    <property type="match status" value="1"/>
</dbReference>
<dbReference type="PANTHER" id="PTHR30349">
    <property type="entry name" value="PHAGE INTEGRASE-RELATED"/>
    <property type="match status" value="1"/>
</dbReference>
<evidence type="ECO:0000259" key="6">
    <source>
        <dbReference type="PROSITE" id="PS51898"/>
    </source>
</evidence>
<dbReference type="GO" id="GO:0015074">
    <property type="term" value="P:DNA integration"/>
    <property type="evidence" value="ECO:0007669"/>
    <property type="project" value="UniProtKB-KW"/>
</dbReference>
<name>G5QPH8_SALRU</name>
<evidence type="ECO:0000256" key="5">
    <source>
        <dbReference type="PROSITE-ProRule" id="PRU01248"/>
    </source>
</evidence>
<dbReference type="PROSITE" id="PS51900">
    <property type="entry name" value="CB"/>
    <property type="match status" value="1"/>
</dbReference>
<evidence type="ECO:0000259" key="7">
    <source>
        <dbReference type="PROSITE" id="PS51900"/>
    </source>
</evidence>
<dbReference type="InterPro" id="IPR010998">
    <property type="entry name" value="Integrase_recombinase_N"/>
</dbReference>
<organism evidence="8 9">
    <name type="scientific">Salmonella enterica subsp. enterica serovar Rubislaw str. A4-653</name>
    <dbReference type="NCBI Taxonomy" id="913081"/>
    <lineage>
        <taxon>Bacteria</taxon>
        <taxon>Pseudomonadati</taxon>
        <taxon>Pseudomonadota</taxon>
        <taxon>Gammaproteobacteria</taxon>
        <taxon>Enterobacterales</taxon>
        <taxon>Enterobacteriaceae</taxon>
        <taxon>Salmonella</taxon>
    </lineage>
</organism>
<dbReference type="PROSITE" id="PS51898">
    <property type="entry name" value="TYR_RECOMBINASE"/>
    <property type="match status" value="1"/>
</dbReference>
<dbReference type="InterPro" id="IPR050090">
    <property type="entry name" value="Tyrosine_recombinase_XerCD"/>
</dbReference>
<dbReference type="InterPro" id="IPR025269">
    <property type="entry name" value="SAM-like_dom"/>
</dbReference>
<evidence type="ECO:0000313" key="8">
    <source>
        <dbReference type="EMBL" id="EHC81953.1"/>
    </source>
</evidence>
<keyword evidence="2" id="KW-0229">DNA integration</keyword>
<sequence length="365" mass="42849">MPYPFDYVILKTRSSNDIDNKSIKLVIKMETNITWQQLIDEYFFAKPLRSATEWSYSKVFRSFVNYMGPLSYPNDVTYHRVLAWRRYLLKDKKLSGRTWNNKVAHMRAIFNYGIQRGLLRYEENPFNNSVVKPDKKRKKTLTQAQIEYAYQIMESYEKREKTGLGQAYSRCALFPAWFWLTVLDTLYYTGIRQNQLLHIRLNDVDLREGQIRLITEGCKNHKEHYVPVISFLRPRLTYLVEKAQSEGLKGNDPLFNIAIFTGKDPTIGDDMDSPQLRAFFRRLSKECQFTISPHRFRHTLATEMMKMPEQNLHMAQSVLGHSNMKSTLEYVENDIAVMGRALEAQFMQMKAGHARSIYSGLTKET</sequence>
<dbReference type="PANTHER" id="PTHR30349:SF41">
    <property type="entry name" value="INTEGRASE_RECOMBINASE PROTEIN MJ0367-RELATED"/>
    <property type="match status" value="1"/>
</dbReference>
<protein>
    <submittedName>
        <fullName evidence="8">Integrase</fullName>
    </submittedName>
</protein>
<dbReference type="InterPro" id="IPR044068">
    <property type="entry name" value="CB"/>
</dbReference>
<feature type="domain" description="Tyr recombinase" evidence="6">
    <location>
        <begin position="136"/>
        <end position="343"/>
    </location>
</feature>
<dbReference type="AlphaFoldDB" id="G5QPH8"/>
<evidence type="ECO:0000313" key="9">
    <source>
        <dbReference type="Proteomes" id="UP000004903"/>
    </source>
</evidence>
<dbReference type="PATRIC" id="fig|913081.3.peg.3811"/>
<dbReference type="EMBL" id="AFCT01001798">
    <property type="protein sequence ID" value="EHC81953.1"/>
    <property type="molecule type" value="Genomic_DNA"/>
</dbReference>
<dbReference type="InterPro" id="IPR011010">
    <property type="entry name" value="DNA_brk_join_enz"/>
</dbReference>
<comment type="similarity">
    <text evidence="1">Belongs to the 'phage' integrase family.</text>
</comment>
<evidence type="ECO:0000256" key="2">
    <source>
        <dbReference type="ARBA" id="ARBA00022908"/>
    </source>
</evidence>
<evidence type="ECO:0000256" key="3">
    <source>
        <dbReference type="ARBA" id="ARBA00023125"/>
    </source>
</evidence>
<dbReference type="GO" id="GO:0006310">
    <property type="term" value="P:DNA recombination"/>
    <property type="evidence" value="ECO:0007669"/>
    <property type="project" value="UniProtKB-KW"/>
</dbReference>
<dbReference type="Pfam" id="PF13102">
    <property type="entry name" value="Phage_int_SAM_5"/>
    <property type="match status" value="1"/>
</dbReference>
<dbReference type="SUPFAM" id="SSF56349">
    <property type="entry name" value="DNA breaking-rejoining enzymes"/>
    <property type="match status" value="1"/>
</dbReference>
<evidence type="ECO:0000256" key="4">
    <source>
        <dbReference type="ARBA" id="ARBA00023172"/>
    </source>
</evidence>
<keyword evidence="4" id="KW-0233">DNA recombination</keyword>
<dbReference type="GO" id="GO:0003677">
    <property type="term" value="F:DNA binding"/>
    <property type="evidence" value="ECO:0007669"/>
    <property type="project" value="UniProtKB-UniRule"/>
</dbReference>
<dbReference type="Gene3D" id="1.10.150.130">
    <property type="match status" value="1"/>
</dbReference>
<dbReference type="Pfam" id="PF00589">
    <property type="entry name" value="Phage_integrase"/>
    <property type="match status" value="1"/>
</dbReference>
<proteinExistence type="inferred from homology"/>
<accession>G5QPH8</accession>
<dbReference type="InterPro" id="IPR013762">
    <property type="entry name" value="Integrase-like_cat_sf"/>
</dbReference>